<dbReference type="InterPro" id="IPR035919">
    <property type="entry name" value="EAL_sf"/>
</dbReference>
<evidence type="ECO:0000256" key="1">
    <source>
        <dbReference type="SAM" id="Phobius"/>
    </source>
</evidence>
<organism evidence="4 5">
    <name type="scientific">Halanaerobium saccharolyticum</name>
    <dbReference type="NCBI Taxonomy" id="43595"/>
    <lineage>
        <taxon>Bacteria</taxon>
        <taxon>Bacillati</taxon>
        <taxon>Bacillota</taxon>
        <taxon>Clostridia</taxon>
        <taxon>Halanaerobiales</taxon>
        <taxon>Halanaerobiaceae</taxon>
        <taxon>Halanaerobium</taxon>
    </lineage>
</organism>
<dbReference type="CDD" id="cd01948">
    <property type="entry name" value="EAL"/>
    <property type="match status" value="1"/>
</dbReference>
<dbReference type="Pfam" id="PF00990">
    <property type="entry name" value="GGDEF"/>
    <property type="match status" value="1"/>
</dbReference>
<dbReference type="InterPro" id="IPR029787">
    <property type="entry name" value="Nucleotide_cyclase"/>
</dbReference>
<dbReference type="PANTHER" id="PTHR33121">
    <property type="entry name" value="CYCLIC DI-GMP PHOSPHODIESTERASE PDEF"/>
    <property type="match status" value="1"/>
</dbReference>
<accession>A0A4R6LID2</accession>
<proteinExistence type="predicted"/>
<dbReference type="InterPro" id="IPR043128">
    <property type="entry name" value="Rev_trsase/Diguanyl_cyclase"/>
</dbReference>
<dbReference type="Gene3D" id="3.20.20.450">
    <property type="entry name" value="EAL domain"/>
    <property type="match status" value="1"/>
</dbReference>
<dbReference type="Pfam" id="PF00563">
    <property type="entry name" value="EAL"/>
    <property type="match status" value="1"/>
</dbReference>
<dbReference type="InterPro" id="IPR000160">
    <property type="entry name" value="GGDEF_dom"/>
</dbReference>
<sequence>MGKKSRPIKNIVLAYFIFGILWILFSDILAGYMINDLNFYQSFQSIKGIIFIFVTGIFLYFLLKTNLKEITEKEQKLYQQAYFDNLTSLPNKRSLYHDLSNKIENSQKNRIQFTFAVFYLDLSDIDNLTEIRGYTHGSDLIKKIAKTLKNDICNHHDCKLYSYNYNKFILVYNNPGKNIVYQEEANKIIDKINNLWNKDEIDYFIDLKIGISTYPDSGRDVETLISASQLAASKCDSGNKGFQIYNHYLFLDKLELENLKRDLRTAIKKEEFELYYQPKIRCSDHKICGLEALIRWQHPDRGMISPYKFIKLAEETGLIIDIGDWVLEQGFKQLLKWQQKYKGQIGLSVNLSPMELYDQQKINKIKKLQQQYQIKKDLLEFEITENVMLDNRGNPLQILQQLKRLGFSIALDDFGIGYSSFSYLSRLPIDTLKIDKSFIDKLNDEKNMILIDSIIDLSHKMKLKVVAEGIETAEQLKTMKDLNCDQIQGYYFYKPLPLSELEEILEEEFKISKMV</sequence>
<dbReference type="InterPro" id="IPR050706">
    <property type="entry name" value="Cyclic-di-GMP_PDE-like"/>
</dbReference>
<evidence type="ECO:0000313" key="4">
    <source>
        <dbReference type="EMBL" id="TDO83397.1"/>
    </source>
</evidence>
<keyword evidence="1" id="KW-0812">Transmembrane</keyword>
<dbReference type="Proteomes" id="UP000295064">
    <property type="component" value="Unassembled WGS sequence"/>
</dbReference>
<comment type="caution">
    <text evidence="4">The sequence shown here is derived from an EMBL/GenBank/DDBJ whole genome shotgun (WGS) entry which is preliminary data.</text>
</comment>
<dbReference type="Gene3D" id="3.30.70.270">
    <property type="match status" value="1"/>
</dbReference>
<evidence type="ECO:0000259" key="2">
    <source>
        <dbReference type="PROSITE" id="PS50883"/>
    </source>
</evidence>
<dbReference type="GO" id="GO:0071111">
    <property type="term" value="F:cyclic-guanylate-specific phosphodiesterase activity"/>
    <property type="evidence" value="ECO:0007669"/>
    <property type="project" value="InterPro"/>
</dbReference>
<dbReference type="PANTHER" id="PTHR33121:SF70">
    <property type="entry name" value="SIGNALING PROTEIN YKOW"/>
    <property type="match status" value="1"/>
</dbReference>
<dbReference type="SMART" id="SM00267">
    <property type="entry name" value="GGDEF"/>
    <property type="match status" value="1"/>
</dbReference>
<gene>
    <name evidence="4" type="ORF">DFR79_12523</name>
</gene>
<dbReference type="SMART" id="SM00052">
    <property type="entry name" value="EAL"/>
    <property type="match status" value="1"/>
</dbReference>
<dbReference type="SUPFAM" id="SSF55073">
    <property type="entry name" value="Nucleotide cyclase"/>
    <property type="match status" value="1"/>
</dbReference>
<feature type="transmembrane region" description="Helical" evidence="1">
    <location>
        <begin position="46"/>
        <end position="63"/>
    </location>
</feature>
<dbReference type="FunFam" id="3.20.20.450:FF:000001">
    <property type="entry name" value="Cyclic di-GMP phosphodiesterase yahA"/>
    <property type="match status" value="1"/>
</dbReference>
<dbReference type="AlphaFoldDB" id="A0A4R6LID2"/>
<feature type="domain" description="EAL" evidence="2">
    <location>
        <begin position="256"/>
        <end position="509"/>
    </location>
</feature>
<name>A0A4R6LID2_9FIRM</name>
<dbReference type="PROSITE" id="PS50887">
    <property type="entry name" value="GGDEF"/>
    <property type="match status" value="1"/>
</dbReference>
<feature type="domain" description="GGDEF" evidence="3">
    <location>
        <begin position="113"/>
        <end position="247"/>
    </location>
</feature>
<dbReference type="SUPFAM" id="SSF141868">
    <property type="entry name" value="EAL domain-like"/>
    <property type="match status" value="1"/>
</dbReference>
<dbReference type="EMBL" id="SNWX01000025">
    <property type="protein sequence ID" value="TDO83397.1"/>
    <property type="molecule type" value="Genomic_DNA"/>
</dbReference>
<feature type="transmembrane region" description="Helical" evidence="1">
    <location>
        <begin position="12"/>
        <end position="34"/>
    </location>
</feature>
<dbReference type="PROSITE" id="PS50883">
    <property type="entry name" value="EAL"/>
    <property type="match status" value="1"/>
</dbReference>
<protein>
    <submittedName>
        <fullName evidence="4">Diguanylate cyclase (GGDEF)-like protein</fullName>
    </submittedName>
</protein>
<keyword evidence="1" id="KW-0472">Membrane</keyword>
<evidence type="ECO:0000313" key="5">
    <source>
        <dbReference type="Proteomes" id="UP000295064"/>
    </source>
</evidence>
<dbReference type="RefSeq" id="WP_243727791.1">
    <property type="nucleotide sequence ID" value="NZ_SNWX01000025.1"/>
</dbReference>
<keyword evidence="1" id="KW-1133">Transmembrane helix</keyword>
<reference evidence="4 5" key="1">
    <citation type="submission" date="2019-03" db="EMBL/GenBank/DDBJ databases">
        <title>Subsurface microbial communities from deep shales in Ohio and West Virginia, USA.</title>
        <authorList>
            <person name="Wrighton K."/>
        </authorList>
    </citation>
    <scope>NUCLEOTIDE SEQUENCE [LARGE SCALE GENOMIC DNA]</scope>
    <source>
        <strain evidence="4 5">MA284_T2</strain>
    </source>
</reference>
<dbReference type="InterPro" id="IPR001633">
    <property type="entry name" value="EAL_dom"/>
</dbReference>
<evidence type="ECO:0000259" key="3">
    <source>
        <dbReference type="PROSITE" id="PS50887"/>
    </source>
</evidence>